<evidence type="ECO:0000259" key="1">
    <source>
        <dbReference type="Pfam" id="PF17854"/>
    </source>
</evidence>
<dbReference type="EMBL" id="JBHSGN010000104">
    <property type="protein sequence ID" value="MFC4675530.1"/>
    <property type="molecule type" value="Genomic_DNA"/>
</dbReference>
<dbReference type="PANTHER" id="PTHR22683:SF41">
    <property type="entry name" value="DNA TRANSLOCASE FTSK"/>
    <property type="match status" value="1"/>
</dbReference>
<proteinExistence type="predicted"/>
<dbReference type="Proteomes" id="UP001596023">
    <property type="component" value="Unassembled WGS sequence"/>
</dbReference>
<organism evidence="2 3">
    <name type="scientific">Dysgonomonas termitidis</name>
    <dbReference type="NCBI Taxonomy" id="1516126"/>
    <lineage>
        <taxon>Bacteria</taxon>
        <taxon>Pseudomonadati</taxon>
        <taxon>Bacteroidota</taxon>
        <taxon>Bacteroidia</taxon>
        <taxon>Bacteroidales</taxon>
        <taxon>Dysgonomonadaceae</taxon>
        <taxon>Dysgonomonas</taxon>
    </lineage>
</organism>
<keyword evidence="3" id="KW-1185">Reference proteome</keyword>
<dbReference type="InterPro" id="IPR050206">
    <property type="entry name" value="FtsK/SpoIIIE/SftA"/>
</dbReference>
<comment type="caution">
    <text evidence="2">The sequence shown here is derived from an EMBL/GenBank/DDBJ whole genome shotgun (WGS) entry which is preliminary data.</text>
</comment>
<accession>A0ABV9KZR5</accession>
<dbReference type="InterPro" id="IPR041027">
    <property type="entry name" value="FtsK_alpha"/>
</dbReference>
<gene>
    <name evidence="2" type="ORF">ACFO6W_17695</name>
</gene>
<evidence type="ECO:0000313" key="2">
    <source>
        <dbReference type="EMBL" id="MFC4675530.1"/>
    </source>
</evidence>
<reference evidence="3" key="1">
    <citation type="journal article" date="2019" name="Int. J. Syst. Evol. Microbiol.">
        <title>The Global Catalogue of Microorganisms (GCM) 10K type strain sequencing project: providing services to taxonomists for standard genome sequencing and annotation.</title>
        <authorList>
            <consortium name="The Broad Institute Genomics Platform"/>
            <consortium name="The Broad Institute Genome Sequencing Center for Infectious Disease"/>
            <person name="Wu L."/>
            <person name="Ma J."/>
        </authorList>
    </citation>
    <scope>NUCLEOTIDE SEQUENCE [LARGE SCALE GENOMIC DNA]</scope>
    <source>
        <strain evidence="3">CCUG 66188</strain>
    </source>
</reference>
<dbReference type="RefSeq" id="WP_379998846.1">
    <property type="nucleotide sequence ID" value="NZ_JBHSGN010000104.1"/>
</dbReference>
<protein>
    <submittedName>
        <fullName evidence="2">DNA translocase FtsK</fullName>
    </submittedName>
</protein>
<name>A0ABV9KZR5_9BACT</name>
<dbReference type="Pfam" id="PF17854">
    <property type="entry name" value="FtsK_alpha"/>
    <property type="match status" value="1"/>
</dbReference>
<sequence>MGIFSFFRKKKTEQITPVSKCEFKQTENPDNTVQIAEEDITIVENDMEIIIPVDDDAIEELEPDIYEELEDYDPTLDLSNYCFPSVNLLKVYEDISADTEEVEQIQAKITSILQINNIEIISINANVGYVNTLYEIVPKAGFRIARIKQLKTDLAFALLVSQLTIEPIMERGVIGIIIPNKNFQILPLQALIASRGFQESDFELPLIMGRTMKVQNFIVDLTVQPHILIAWKIQ</sequence>
<feature type="domain" description="FtsK alpha" evidence="1">
    <location>
        <begin position="83"/>
        <end position="180"/>
    </location>
</feature>
<dbReference type="PANTHER" id="PTHR22683">
    <property type="entry name" value="SPORULATION PROTEIN RELATED"/>
    <property type="match status" value="1"/>
</dbReference>
<evidence type="ECO:0000313" key="3">
    <source>
        <dbReference type="Proteomes" id="UP001596023"/>
    </source>
</evidence>
<dbReference type="Gene3D" id="3.30.980.40">
    <property type="match status" value="1"/>
</dbReference>